<proteinExistence type="predicted"/>
<dbReference type="EMBL" id="JAAGME010000711">
    <property type="protein sequence ID" value="NEB68759.1"/>
    <property type="molecule type" value="Genomic_DNA"/>
</dbReference>
<name>A0A6N9VCJ8_STRMI</name>
<organism evidence="2 3">
    <name type="scientific">Streptomyces microflavus</name>
    <name type="common">Streptomyces lipmanii</name>
    <dbReference type="NCBI Taxonomy" id="1919"/>
    <lineage>
        <taxon>Bacteria</taxon>
        <taxon>Bacillati</taxon>
        <taxon>Actinomycetota</taxon>
        <taxon>Actinomycetes</taxon>
        <taxon>Kitasatosporales</taxon>
        <taxon>Streptomycetaceae</taxon>
        <taxon>Streptomyces</taxon>
    </lineage>
</organism>
<gene>
    <name evidence="2" type="ORF">G3I39_17120</name>
</gene>
<evidence type="ECO:0000313" key="3">
    <source>
        <dbReference type="Proteomes" id="UP000471648"/>
    </source>
</evidence>
<comment type="caution">
    <text evidence="2">The sequence shown here is derived from an EMBL/GenBank/DDBJ whole genome shotgun (WGS) entry which is preliminary data.</text>
</comment>
<evidence type="ECO:0000313" key="2">
    <source>
        <dbReference type="EMBL" id="NEB68759.1"/>
    </source>
</evidence>
<dbReference type="Proteomes" id="UP000471648">
    <property type="component" value="Unassembled WGS sequence"/>
</dbReference>
<feature type="compositionally biased region" description="Low complexity" evidence="1">
    <location>
        <begin position="77"/>
        <end position="99"/>
    </location>
</feature>
<sequence>AALLLRVWRLREPGWAWRRDLPADQAGERAAEPAVREPVPAPEEKANEEAEEEAAGRPPRRWWAPWRKGGLGGGAAQEGPAPTASAEEAAPAGGAATDDAGFEPYDFLPTDPWHEKEVREARWASLKQSSGGLMADFPARVPAAPRSEEPPAEAVGREGQEDRGPTP</sequence>
<feature type="compositionally biased region" description="Basic and acidic residues" evidence="1">
    <location>
        <begin position="17"/>
        <end position="35"/>
    </location>
</feature>
<protein>
    <submittedName>
        <fullName evidence="2">Uncharacterized protein</fullName>
    </submittedName>
</protein>
<accession>A0A6N9VCJ8</accession>
<feature type="non-terminal residue" evidence="2">
    <location>
        <position position="1"/>
    </location>
</feature>
<feature type="region of interest" description="Disordered" evidence="1">
    <location>
        <begin position="17"/>
        <end position="167"/>
    </location>
</feature>
<feature type="compositionally biased region" description="Basic and acidic residues" evidence="1">
    <location>
        <begin position="112"/>
        <end position="122"/>
    </location>
</feature>
<evidence type="ECO:0000256" key="1">
    <source>
        <dbReference type="SAM" id="MobiDB-lite"/>
    </source>
</evidence>
<reference evidence="2 3" key="1">
    <citation type="submission" date="2020-01" db="EMBL/GenBank/DDBJ databases">
        <title>Insect and environment-associated Actinomycetes.</title>
        <authorList>
            <person name="Currrie C."/>
            <person name="Chevrette M."/>
            <person name="Carlson C."/>
            <person name="Stubbendieck R."/>
            <person name="Wendt-Pienkowski E."/>
        </authorList>
    </citation>
    <scope>NUCLEOTIDE SEQUENCE [LARGE SCALE GENOMIC DNA]</scope>
    <source>
        <strain evidence="2 3">SID14438</strain>
    </source>
</reference>
<dbReference type="AlphaFoldDB" id="A0A6N9VCJ8"/>
<feature type="compositionally biased region" description="Basic and acidic residues" evidence="1">
    <location>
        <begin position="155"/>
        <end position="167"/>
    </location>
</feature>